<dbReference type="EMBL" id="BAAAPE010000011">
    <property type="protein sequence ID" value="GAA2084047.1"/>
    <property type="molecule type" value="Genomic_DNA"/>
</dbReference>
<accession>A0ABP5HQ80</accession>
<dbReference type="InterPro" id="IPR011990">
    <property type="entry name" value="TPR-like_helical_dom_sf"/>
</dbReference>
<protein>
    <recommendedName>
        <fullName evidence="3">XRE family transcriptional regulator</fullName>
    </recommendedName>
</protein>
<reference evidence="2" key="1">
    <citation type="journal article" date="2019" name="Int. J. Syst. Evol. Microbiol.">
        <title>The Global Catalogue of Microorganisms (GCM) 10K type strain sequencing project: providing services to taxonomists for standard genome sequencing and annotation.</title>
        <authorList>
            <consortium name="The Broad Institute Genomics Platform"/>
            <consortium name="The Broad Institute Genome Sequencing Center for Infectious Disease"/>
            <person name="Wu L."/>
            <person name="Ma J."/>
        </authorList>
    </citation>
    <scope>NUCLEOTIDE SEQUENCE [LARGE SCALE GENOMIC DNA]</scope>
    <source>
        <strain evidence="2">JCM 15478</strain>
    </source>
</reference>
<proteinExistence type="predicted"/>
<evidence type="ECO:0000313" key="2">
    <source>
        <dbReference type="Proteomes" id="UP001500016"/>
    </source>
</evidence>
<evidence type="ECO:0008006" key="3">
    <source>
        <dbReference type="Google" id="ProtNLM"/>
    </source>
</evidence>
<comment type="caution">
    <text evidence="1">The sequence shown here is derived from an EMBL/GenBank/DDBJ whole genome shotgun (WGS) entry which is preliminary data.</text>
</comment>
<name>A0ABP5HQ80_9ACTN</name>
<organism evidence="1 2">
    <name type="scientific">Streptomyces albiaxialis</name>
    <dbReference type="NCBI Taxonomy" id="329523"/>
    <lineage>
        <taxon>Bacteria</taxon>
        <taxon>Bacillati</taxon>
        <taxon>Actinomycetota</taxon>
        <taxon>Actinomycetes</taxon>
        <taxon>Kitasatosporales</taxon>
        <taxon>Streptomycetaceae</taxon>
        <taxon>Streptomyces</taxon>
    </lineage>
</organism>
<sequence>MHAWANFDIHDKCTDNVFHAALRSAHASNDTVLGSHILAFWPIAAYNTGRAEDAEVVTDAALSAARGRTTPRVEAMLLSRRARGRAHQNNPAAVTDLDRAAELLEATGHSSGEDPEWVYWFDDCELLGARASTHLDLGQPAQAEDTFVQAAARFPTGRVRTQALFLARRTDAQWRQNDPERACATAHRALNLTEGISSHRATGPLRDLAANMDEHAGLPAVRNLRERIAIAQSG</sequence>
<dbReference type="Gene3D" id="1.25.40.10">
    <property type="entry name" value="Tetratricopeptide repeat domain"/>
    <property type="match status" value="1"/>
</dbReference>
<dbReference type="SUPFAM" id="SSF48452">
    <property type="entry name" value="TPR-like"/>
    <property type="match status" value="1"/>
</dbReference>
<keyword evidence="2" id="KW-1185">Reference proteome</keyword>
<dbReference type="Proteomes" id="UP001500016">
    <property type="component" value="Unassembled WGS sequence"/>
</dbReference>
<dbReference type="RefSeq" id="WP_344530915.1">
    <property type="nucleotide sequence ID" value="NZ_BAAAPE010000011.1"/>
</dbReference>
<gene>
    <name evidence="1" type="ORF">GCM10009801_44920</name>
</gene>
<evidence type="ECO:0000313" key="1">
    <source>
        <dbReference type="EMBL" id="GAA2084047.1"/>
    </source>
</evidence>